<dbReference type="AlphaFoldDB" id="A0AB39QH78"/>
<organism evidence="1">
    <name type="scientific">Streptomyces sp. R39</name>
    <dbReference type="NCBI Taxonomy" id="3238631"/>
    <lineage>
        <taxon>Bacteria</taxon>
        <taxon>Bacillati</taxon>
        <taxon>Actinomycetota</taxon>
        <taxon>Actinomycetes</taxon>
        <taxon>Kitasatosporales</taxon>
        <taxon>Streptomycetaceae</taxon>
        <taxon>Streptomyces</taxon>
    </lineage>
</organism>
<sequence>MDYQSAHDLPSFVEMKRQLQGLRALSLFSRKQRATVKTLEQQIKGLGDTVDHYYEALGPRNWIFHDTLPVDDITVLLSEHADAEEVEAGLIALYNNHDNLRRMITPLNQLPAMRKRMALVHKAQDDYFSEKYYACIHVLLSVMDGFVNEFETVRRGLHAREAEELRAWDSVVGHHMGLTNAHKTFTKGKSTTNEEPVFELYRNGIVHGSILNYDNAVVATKAWNRLFAVTDWARARIKEQQPPPEKTSWKEVFAQIAENDKRMRANEAWQPSTWRPGEDDFAEHPARELADEFLTAWVAKNYGRMTQAISTEVRQPHGNAMPRLVRIEYEGFDLKSYEVTAIDHTAPAVCLIGVVLRFGDGSQQTVNLRWLYEDADGQPIASSLPGVWRLRNWGPMAFMNATA</sequence>
<proteinExistence type="predicted"/>
<reference evidence="1" key="1">
    <citation type="submission" date="2024-07" db="EMBL/GenBank/DDBJ databases">
        <authorList>
            <person name="Yu S.T."/>
        </authorList>
    </citation>
    <scope>NUCLEOTIDE SEQUENCE</scope>
    <source>
        <strain evidence="1">R39</strain>
    </source>
</reference>
<dbReference type="RefSeq" id="WP_369221542.1">
    <property type="nucleotide sequence ID" value="NZ_CP163441.1"/>
</dbReference>
<dbReference type="EMBL" id="CP163441">
    <property type="protein sequence ID" value="XDQ41994.1"/>
    <property type="molecule type" value="Genomic_DNA"/>
</dbReference>
<protein>
    <submittedName>
        <fullName evidence="1">Uncharacterized protein</fullName>
    </submittedName>
</protein>
<gene>
    <name evidence="1" type="ORF">AB5J52_06815</name>
</gene>
<name>A0AB39QH78_9ACTN</name>
<evidence type="ECO:0000313" key="1">
    <source>
        <dbReference type="EMBL" id="XDQ41994.1"/>
    </source>
</evidence>
<accession>A0AB39QH78</accession>